<gene>
    <name evidence="6" type="ORF">NIIDNTM18_44020</name>
</gene>
<dbReference type="GO" id="GO:0016301">
    <property type="term" value="F:kinase activity"/>
    <property type="evidence" value="ECO:0007669"/>
    <property type="project" value="UniProtKB-KW"/>
</dbReference>
<dbReference type="InterPro" id="IPR011006">
    <property type="entry name" value="CheY-like_superfamily"/>
</dbReference>
<dbReference type="InterPro" id="IPR003018">
    <property type="entry name" value="GAF"/>
</dbReference>
<dbReference type="Pfam" id="PF13185">
    <property type="entry name" value="GAF_2"/>
    <property type="match status" value="1"/>
</dbReference>
<dbReference type="Pfam" id="PF03861">
    <property type="entry name" value="ANTAR"/>
    <property type="match status" value="1"/>
</dbReference>
<dbReference type="Gene3D" id="3.30.450.40">
    <property type="match status" value="1"/>
</dbReference>
<dbReference type="PROSITE" id="PS50921">
    <property type="entry name" value="ANTAR"/>
    <property type="match status" value="1"/>
</dbReference>
<dbReference type="Proteomes" id="UP000515734">
    <property type="component" value="Chromosome"/>
</dbReference>
<dbReference type="InterPro" id="IPR029016">
    <property type="entry name" value="GAF-like_dom_sf"/>
</dbReference>
<evidence type="ECO:0000256" key="1">
    <source>
        <dbReference type="ARBA" id="ARBA00022679"/>
    </source>
</evidence>
<proteinExistence type="predicted"/>
<keyword evidence="2" id="KW-0418">Kinase</keyword>
<feature type="domain" description="ANTAR" evidence="5">
    <location>
        <begin position="173"/>
        <end position="234"/>
    </location>
</feature>
<dbReference type="InterPro" id="IPR012074">
    <property type="entry name" value="GAF_ANTAR"/>
</dbReference>
<evidence type="ECO:0000256" key="3">
    <source>
        <dbReference type="ARBA" id="ARBA00023015"/>
    </source>
</evidence>
<dbReference type="GO" id="GO:0003723">
    <property type="term" value="F:RNA binding"/>
    <property type="evidence" value="ECO:0007669"/>
    <property type="project" value="InterPro"/>
</dbReference>
<keyword evidence="3" id="KW-0805">Transcription regulation</keyword>
<accession>A0A6S6P8Y6</accession>
<protein>
    <recommendedName>
        <fullName evidence="5">ANTAR domain-containing protein</fullName>
    </recommendedName>
</protein>
<dbReference type="EMBL" id="AP023287">
    <property type="protein sequence ID" value="BCI55124.1"/>
    <property type="molecule type" value="Genomic_DNA"/>
</dbReference>
<dbReference type="InterPro" id="IPR036388">
    <property type="entry name" value="WH-like_DNA-bd_sf"/>
</dbReference>
<reference evidence="6 7" key="1">
    <citation type="submission" date="2020-07" db="EMBL/GenBank/DDBJ databases">
        <title>Complete genome sequence of Mycolicibacterium litorale like strain isolated from cardiac implantable electronic device infection.</title>
        <authorList>
            <person name="Fukano H."/>
            <person name="Miyama H."/>
            <person name="Hoshino Y."/>
        </authorList>
    </citation>
    <scope>NUCLEOTIDE SEQUENCE [LARGE SCALE GENOMIC DNA]</scope>
    <source>
        <strain evidence="6 7">NIIDNTM18</strain>
    </source>
</reference>
<organism evidence="6 7">
    <name type="scientific">Mycolicibacterium litorale</name>
    <dbReference type="NCBI Taxonomy" id="758802"/>
    <lineage>
        <taxon>Bacteria</taxon>
        <taxon>Bacillati</taxon>
        <taxon>Actinomycetota</taxon>
        <taxon>Actinomycetes</taxon>
        <taxon>Mycobacteriales</taxon>
        <taxon>Mycobacteriaceae</taxon>
        <taxon>Mycolicibacterium</taxon>
    </lineage>
</organism>
<dbReference type="AlphaFoldDB" id="A0A6S6P8Y6"/>
<sequence>MRCTDIGKTAAMADPKTTDLAVRMAELARTMALPRDLDDILSGVTATAKELIPGVDAAGILLIGRGGEFESVAQVTDVPHQLDELQMKFNEGPCVEAALEDVVVRTDDFREERRWPKYSPACIEHGVLASLSFKLYTAERTAGALNLFSFRPDVWDGEAETIGMVLAAHAAAALLAHRHGEQLKSALSTRDRIGQAKGIIMERYKVDDLQAFEMMRRLSQDSNKKLTEIAQQVIDTRG</sequence>
<dbReference type="Gene3D" id="1.10.10.10">
    <property type="entry name" value="Winged helix-like DNA-binding domain superfamily/Winged helix DNA-binding domain"/>
    <property type="match status" value="1"/>
</dbReference>
<keyword evidence="4" id="KW-0804">Transcription</keyword>
<dbReference type="SMART" id="SM01012">
    <property type="entry name" value="ANTAR"/>
    <property type="match status" value="1"/>
</dbReference>
<keyword evidence="1" id="KW-0808">Transferase</keyword>
<evidence type="ECO:0000313" key="6">
    <source>
        <dbReference type="EMBL" id="BCI55124.1"/>
    </source>
</evidence>
<evidence type="ECO:0000313" key="7">
    <source>
        <dbReference type="Proteomes" id="UP000515734"/>
    </source>
</evidence>
<name>A0A6S6P8Y6_9MYCO</name>
<evidence type="ECO:0000256" key="4">
    <source>
        <dbReference type="ARBA" id="ARBA00023163"/>
    </source>
</evidence>
<dbReference type="SUPFAM" id="SSF52172">
    <property type="entry name" value="CheY-like"/>
    <property type="match status" value="1"/>
</dbReference>
<dbReference type="InterPro" id="IPR005561">
    <property type="entry name" value="ANTAR"/>
</dbReference>
<evidence type="ECO:0000259" key="5">
    <source>
        <dbReference type="PROSITE" id="PS50921"/>
    </source>
</evidence>
<dbReference type="PIRSF" id="PIRSF036625">
    <property type="entry name" value="GAF_ANTAR"/>
    <property type="match status" value="1"/>
</dbReference>
<evidence type="ECO:0000256" key="2">
    <source>
        <dbReference type="ARBA" id="ARBA00022777"/>
    </source>
</evidence>
<dbReference type="SUPFAM" id="SSF55781">
    <property type="entry name" value="GAF domain-like"/>
    <property type="match status" value="1"/>
</dbReference>